<keyword evidence="2 3" id="KW-0238">DNA-binding</keyword>
<dbReference type="GO" id="GO:0003677">
    <property type="term" value="F:DNA binding"/>
    <property type="evidence" value="ECO:0007669"/>
    <property type="project" value="UniProtKB-KW"/>
</dbReference>
<keyword evidence="6" id="KW-1185">Reference proteome</keyword>
<dbReference type="SUPFAM" id="SSF46894">
    <property type="entry name" value="C-terminal effector domain of the bipartite response regulators"/>
    <property type="match status" value="1"/>
</dbReference>
<dbReference type="SMART" id="SM01043">
    <property type="entry name" value="BTAD"/>
    <property type="match status" value="1"/>
</dbReference>
<dbReference type="Gene3D" id="1.25.40.10">
    <property type="entry name" value="Tetratricopeptide repeat domain"/>
    <property type="match status" value="2"/>
</dbReference>
<feature type="domain" description="OmpR/PhoB-type" evidence="4">
    <location>
        <begin position="1"/>
        <end position="93"/>
    </location>
</feature>
<dbReference type="Proteomes" id="UP001183648">
    <property type="component" value="Unassembled WGS sequence"/>
</dbReference>
<dbReference type="InterPro" id="IPR001867">
    <property type="entry name" value="OmpR/PhoB-type_DNA-bd"/>
</dbReference>
<organism evidence="5 6">
    <name type="scientific">Nocardioides marmoribigeumensis</name>
    <dbReference type="NCBI Taxonomy" id="433649"/>
    <lineage>
        <taxon>Bacteria</taxon>
        <taxon>Bacillati</taxon>
        <taxon>Actinomycetota</taxon>
        <taxon>Actinomycetes</taxon>
        <taxon>Propionibacteriales</taxon>
        <taxon>Nocardioidaceae</taxon>
        <taxon>Nocardioides</taxon>
    </lineage>
</organism>
<comment type="similarity">
    <text evidence="1">Belongs to the AfsR/DnrI/RedD regulatory family.</text>
</comment>
<evidence type="ECO:0000256" key="1">
    <source>
        <dbReference type="ARBA" id="ARBA00005820"/>
    </source>
</evidence>
<dbReference type="Gene3D" id="3.40.50.300">
    <property type="entry name" value="P-loop containing nucleotide triphosphate hydrolases"/>
    <property type="match status" value="1"/>
</dbReference>
<dbReference type="SUPFAM" id="SSF48452">
    <property type="entry name" value="TPR-like"/>
    <property type="match status" value="2"/>
</dbReference>
<dbReference type="InterPro" id="IPR016032">
    <property type="entry name" value="Sig_transdc_resp-reg_C-effctor"/>
</dbReference>
<comment type="caution">
    <text evidence="5">The sequence shown here is derived from an EMBL/GenBank/DDBJ whole genome shotgun (WGS) entry which is preliminary data.</text>
</comment>
<dbReference type="Pfam" id="PF25872">
    <property type="entry name" value="HTH_77"/>
    <property type="match status" value="1"/>
</dbReference>
<reference evidence="5 6" key="1">
    <citation type="submission" date="2023-07" db="EMBL/GenBank/DDBJ databases">
        <title>Sequencing the genomes of 1000 actinobacteria strains.</title>
        <authorList>
            <person name="Klenk H.-P."/>
        </authorList>
    </citation>
    <scope>NUCLEOTIDE SEQUENCE [LARGE SCALE GENOMIC DNA]</scope>
    <source>
        <strain evidence="5 6">DSM 19426</strain>
    </source>
</reference>
<dbReference type="PROSITE" id="PS51755">
    <property type="entry name" value="OMPR_PHOB"/>
    <property type="match status" value="1"/>
</dbReference>
<evidence type="ECO:0000256" key="2">
    <source>
        <dbReference type="ARBA" id="ARBA00023125"/>
    </source>
</evidence>
<dbReference type="PANTHER" id="PTHR47691:SF3">
    <property type="entry name" value="HTH-TYPE TRANSCRIPTIONAL REGULATOR RV0890C-RELATED"/>
    <property type="match status" value="1"/>
</dbReference>
<dbReference type="CDD" id="cd15831">
    <property type="entry name" value="BTAD"/>
    <property type="match status" value="1"/>
</dbReference>
<dbReference type="Pfam" id="PF03704">
    <property type="entry name" value="BTAD"/>
    <property type="match status" value="1"/>
</dbReference>
<proteinExistence type="inferred from homology"/>
<evidence type="ECO:0000259" key="4">
    <source>
        <dbReference type="PROSITE" id="PS51755"/>
    </source>
</evidence>
<protein>
    <submittedName>
        <fullName evidence="5">DNA-binding SARP family transcriptional activator/predicted ATPase</fullName>
    </submittedName>
</protein>
<accession>A0ABU2BRS8</accession>
<evidence type="ECO:0000313" key="6">
    <source>
        <dbReference type="Proteomes" id="UP001183648"/>
    </source>
</evidence>
<dbReference type="SMART" id="SM00862">
    <property type="entry name" value="Trans_reg_C"/>
    <property type="match status" value="1"/>
</dbReference>
<name>A0ABU2BRS8_9ACTN</name>
<dbReference type="InterPro" id="IPR058852">
    <property type="entry name" value="HTH_77"/>
</dbReference>
<dbReference type="RefSeq" id="WP_310299151.1">
    <property type="nucleotide sequence ID" value="NZ_BAAAPS010000014.1"/>
</dbReference>
<dbReference type="PANTHER" id="PTHR47691">
    <property type="entry name" value="REGULATOR-RELATED"/>
    <property type="match status" value="1"/>
</dbReference>
<gene>
    <name evidence="5" type="ORF">J2S63_000888</name>
</gene>
<evidence type="ECO:0000256" key="3">
    <source>
        <dbReference type="PROSITE-ProRule" id="PRU01091"/>
    </source>
</evidence>
<sequence length="982" mass="104205">MEIRLLGPVEVAVDDRTVPLGSPRQRAVFAMLALAAPGIVSVDRFVDGLWGEEPPGNPAAALQVFVHGLRKALKTESLDHVVVREHAGYRLAVDPGAVDIGRASTLHQRARDAREEGDLAAAAAALAEARALWRGPALADVRATPFAEPEAVRLDELRLLVEEDLYDAELALGRHHALVDPLSSAVTDHPMRERFWGQLMTALYRSDRQADALATYARARERLADELGIDPGQALQQLELAILRQDPSIAAPAPAAPQLPVVVAPRSPSRVPRPTTPTFGREHLVEQVHLLLRRDDVRAVTLTGPGGSGKSRLAALAALAAEDDFAGGVVHLAMTERTDVDQVLAEVALALTGNDDPAGLDGLDTDALLVLDNLESVDGAAGLVADLVERTAGPTVLSTSRLPLRIRAEHDVAVPPLDVPAADASPAEVLAAPAVAMFLDRARAIAADGDHEQRLAEVAELCRFLDGFPLAIELAAAQVRLLAPGEIRAALDQDLGVLQARGLDVPERQQTLAATIEWSYERLDPDARRIVDRLALFERSFTIEAVEAVCDDVPDVLAALAQVVEARLVRSAESRVEVRFVALGTVRAYARARLAEQTDVAARRDALSDHLRRRVLAWREELDGPTGTAVLGRYDDTAADLDAALDRALAEGATDLAVELASSLTDLWIASGRLTDGLRRTTALLDLPDLTDGDRAVLHLVAGKLAYHLTDWSRAASECRAVLSLTTDERVLADARCHLGAALVVTGSEDEGTALAQQALAAAEALGDYRITVVALSMLAIGCAVRGDVEAERAYYERRLEVVGERGDAARLADTLNTLAEIALDESDPASARAYAGESVAIAGAALPLERRDATISLARAAALDDDAAEAATHLRTALELSDRTGQALAVAQCLRVGGCLAVLSADHVLAVRAFAAAQRVSPSPSGTDDPIEADLAARLGQARDSLGADRAAREWTLGRTLPLASTRAAVDGLVSQGLSER</sequence>
<dbReference type="InterPro" id="IPR027417">
    <property type="entry name" value="P-loop_NTPase"/>
</dbReference>
<dbReference type="InterPro" id="IPR011990">
    <property type="entry name" value="TPR-like_helical_dom_sf"/>
</dbReference>
<dbReference type="EMBL" id="JAVDYG010000001">
    <property type="protein sequence ID" value="MDR7361335.1"/>
    <property type="molecule type" value="Genomic_DNA"/>
</dbReference>
<evidence type="ECO:0000313" key="5">
    <source>
        <dbReference type="EMBL" id="MDR7361335.1"/>
    </source>
</evidence>
<dbReference type="InterPro" id="IPR005158">
    <property type="entry name" value="BTAD"/>
</dbReference>
<feature type="DNA-binding region" description="OmpR/PhoB-type" evidence="3">
    <location>
        <begin position="1"/>
        <end position="93"/>
    </location>
</feature>
<dbReference type="SUPFAM" id="SSF52540">
    <property type="entry name" value="P-loop containing nucleoside triphosphate hydrolases"/>
    <property type="match status" value="1"/>
</dbReference>
<dbReference type="Gene3D" id="1.10.10.10">
    <property type="entry name" value="Winged helix-like DNA-binding domain superfamily/Winged helix DNA-binding domain"/>
    <property type="match status" value="1"/>
</dbReference>
<dbReference type="InterPro" id="IPR036388">
    <property type="entry name" value="WH-like_DNA-bd_sf"/>
</dbReference>